<feature type="compositionally biased region" description="Basic and acidic residues" evidence="1">
    <location>
        <begin position="206"/>
        <end position="224"/>
    </location>
</feature>
<keyword evidence="2" id="KW-0812">Transmembrane</keyword>
<feature type="region of interest" description="Disordered" evidence="1">
    <location>
        <begin position="100"/>
        <end position="160"/>
    </location>
</feature>
<reference evidence="3 4" key="1">
    <citation type="submission" date="2023-01" db="EMBL/GenBank/DDBJ databases">
        <title>Analysis of 21 Apiospora genomes using comparative genomics revels a genus with tremendous synthesis potential of carbohydrate active enzymes and secondary metabolites.</title>
        <authorList>
            <person name="Sorensen T."/>
        </authorList>
    </citation>
    <scope>NUCLEOTIDE SEQUENCE [LARGE SCALE GENOMIC DNA]</scope>
    <source>
        <strain evidence="3 4">CBS 83171</strain>
    </source>
</reference>
<keyword evidence="2" id="KW-1133">Transmembrane helix</keyword>
<keyword evidence="4" id="KW-1185">Reference proteome</keyword>
<feature type="compositionally biased region" description="Low complexity" evidence="1">
    <location>
        <begin position="145"/>
        <end position="160"/>
    </location>
</feature>
<evidence type="ECO:0000313" key="4">
    <source>
        <dbReference type="Proteomes" id="UP001446871"/>
    </source>
</evidence>
<evidence type="ECO:0000256" key="1">
    <source>
        <dbReference type="SAM" id="MobiDB-lite"/>
    </source>
</evidence>
<name>A0ABR1TGK0_9PEZI</name>
<accession>A0ABR1TGK0</accession>
<feature type="transmembrane region" description="Helical" evidence="2">
    <location>
        <begin position="164"/>
        <end position="187"/>
    </location>
</feature>
<feature type="region of interest" description="Disordered" evidence="1">
    <location>
        <begin position="194"/>
        <end position="231"/>
    </location>
</feature>
<feature type="compositionally biased region" description="Low complexity" evidence="1">
    <location>
        <begin position="119"/>
        <end position="138"/>
    </location>
</feature>
<keyword evidence="2" id="KW-0472">Membrane</keyword>
<proteinExistence type="predicted"/>
<comment type="caution">
    <text evidence="3">The sequence shown here is derived from an EMBL/GenBank/DDBJ whole genome shotgun (WGS) entry which is preliminary data.</text>
</comment>
<protein>
    <submittedName>
        <fullName evidence="3">Uncharacterized protein</fullName>
    </submittedName>
</protein>
<evidence type="ECO:0000313" key="3">
    <source>
        <dbReference type="EMBL" id="KAK8045763.1"/>
    </source>
</evidence>
<dbReference type="EMBL" id="JAQQWM010000009">
    <property type="protein sequence ID" value="KAK8045763.1"/>
    <property type="molecule type" value="Genomic_DNA"/>
</dbReference>
<organism evidence="3 4">
    <name type="scientific">Apiospora saccharicola</name>
    <dbReference type="NCBI Taxonomy" id="335842"/>
    <lineage>
        <taxon>Eukaryota</taxon>
        <taxon>Fungi</taxon>
        <taxon>Dikarya</taxon>
        <taxon>Ascomycota</taxon>
        <taxon>Pezizomycotina</taxon>
        <taxon>Sordariomycetes</taxon>
        <taxon>Xylariomycetidae</taxon>
        <taxon>Amphisphaeriales</taxon>
        <taxon>Apiosporaceae</taxon>
        <taxon>Apiospora</taxon>
    </lineage>
</organism>
<dbReference type="Proteomes" id="UP001446871">
    <property type="component" value="Unassembled WGS sequence"/>
</dbReference>
<sequence>MLSAPPACMPPLQRSVYPGSSSAGRRRCTPTAITINPPRERFRFLFYKKLCEMANPAYPPPAAGNSGTTTIISSVYTGPTASVVTIVSVIGGGPGTTLIASSPVASDRGGESPAPTAITSTGGNPPTPTTTASSRSSGHSGVAGPSSSNDPDPSSSPSFNSGTVAGAAVGAFAGGLLIGLAILLLAIRRRRRKQKHSLPKQPSIETHNEVVRPKDRGPTDRPHQTESSLLDATSDGELVEVYRNIYKLLQQHMDNFYHTQPVEVDYDTIMRAAERLELVSDDVLALESLTSLVLDPRTRAAALHHIIAQVLVKSIDFNSPGTLSMLPPHLVGLARSFPAAERGGGNSDGKYPVYFYLLICGHVLTLLRTTAFGKSLHQWRTLTVYLLQPHRSHRLPLVPSEEAVKAQTESVISALVDFLGPFVAVDELSRAKQRSHLQAIAFECAKFGYLLLSQPREWQFLYQNPSQAKGGDKRRGGPQLVEAPVVAKI</sequence>
<gene>
    <name evidence="3" type="ORF">PG996_013827</name>
</gene>
<evidence type="ECO:0000256" key="2">
    <source>
        <dbReference type="SAM" id="Phobius"/>
    </source>
</evidence>